<feature type="transmembrane region" description="Helical" evidence="1">
    <location>
        <begin position="82"/>
        <end position="99"/>
    </location>
</feature>
<evidence type="ECO:0000313" key="3">
    <source>
        <dbReference type="Proteomes" id="UP001382727"/>
    </source>
</evidence>
<evidence type="ECO:0000313" key="2">
    <source>
        <dbReference type="EMBL" id="WXB76417.1"/>
    </source>
</evidence>
<evidence type="ECO:0000256" key="1">
    <source>
        <dbReference type="SAM" id="Phobius"/>
    </source>
</evidence>
<dbReference type="RefSeq" id="WP_338749374.1">
    <property type="nucleotide sequence ID" value="NZ_CP144913.1"/>
</dbReference>
<feature type="transmembrane region" description="Helical" evidence="1">
    <location>
        <begin position="54"/>
        <end position="75"/>
    </location>
</feature>
<keyword evidence="1" id="KW-0812">Transmembrane</keyword>
<keyword evidence="1" id="KW-1133">Transmembrane helix</keyword>
<feature type="transmembrane region" description="Helical" evidence="1">
    <location>
        <begin position="114"/>
        <end position="132"/>
    </location>
</feature>
<feature type="transmembrane region" description="Helical" evidence="1">
    <location>
        <begin position="20"/>
        <end position="48"/>
    </location>
</feature>
<protein>
    <submittedName>
        <fullName evidence="2">Uncharacterized protein</fullName>
    </submittedName>
</protein>
<sequence length="149" mass="15697">MVHDLHPTPTTRTWTTGRTVGAVLTCLALVVAATIFGVVGSIIGIMALSVPVGAVVRTVLVLGAVALVLTGGYRWSSGGPRILWLVAGMFAYVLLPAAWTGKALIATAFGWEGIIAWVVDAVVWAVVVVLVVRSRPEIHDTRIDTSALR</sequence>
<organism evidence="2 3">
    <name type="scientific">Janibacter alittae</name>
    <dbReference type="NCBI Taxonomy" id="3115209"/>
    <lineage>
        <taxon>Bacteria</taxon>
        <taxon>Bacillati</taxon>
        <taxon>Actinomycetota</taxon>
        <taxon>Actinomycetes</taxon>
        <taxon>Micrococcales</taxon>
        <taxon>Intrasporangiaceae</taxon>
        <taxon>Janibacter</taxon>
    </lineage>
</organism>
<proteinExistence type="predicted"/>
<dbReference type="EMBL" id="CP144913">
    <property type="protein sequence ID" value="WXB76417.1"/>
    <property type="molecule type" value="Genomic_DNA"/>
</dbReference>
<name>A0ABZ2MHC4_9MICO</name>
<accession>A0ABZ2MHC4</accession>
<keyword evidence="3" id="KW-1185">Reference proteome</keyword>
<keyword evidence="1" id="KW-0472">Membrane</keyword>
<dbReference type="Proteomes" id="UP001382727">
    <property type="component" value="Chromosome"/>
</dbReference>
<gene>
    <name evidence="2" type="ORF">V1351_15955</name>
</gene>
<reference evidence="2 3" key="1">
    <citation type="submission" date="2024-02" db="EMBL/GenBank/DDBJ databases">
        <title>Janibacter sp. nov., isolated from gut of marine sandworm.</title>
        <authorList>
            <person name="Kim B."/>
            <person name="Jun M.O."/>
            <person name="Shin N.-R."/>
        </authorList>
    </citation>
    <scope>NUCLEOTIDE SEQUENCE [LARGE SCALE GENOMIC DNA]</scope>
    <source>
        <strain evidence="2 3">A1S7</strain>
    </source>
</reference>